<reference evidence="2 3" key="1">
    <citation type="submission" date="2024-01" db="EMBL/GenBank/DDBJ databases">
        <title>Seven novel Bacillus-like species.</title>
        <authorList>
            <person name="Liu G."/>
        </authorList>
    </citation>
    <scope>NUCLEOTIDE SEQUENCE [LARGE SCALE GENOMIC DNA]</scope>
    <source>
        <strain evidence="2 3">FJAT-51639</strain>
    </source>
</reference>
<comment type="caution">
    <text evidence="2">The sequence shown here is derived from an EMBL/GenBank/DDBJ whole genome shotgun (WGS) entry which is preliminary data.</text>
</comment>
<dbReference type="Pfam" id="PF12146">
    <property type="entry name" value="Hydrolase_4"/>
    <property type="match status" value="1"/>
</dbReference>
<dbReference type="InterPro" id="IPR053145">
    <property type="entry name" value="AB_hydrolase_Est10"/>
</dbReference>
<feature type="domain" description="Serine aminopeptidase S33" evidence="1">
    <location>
        <begin position="54"/>
        <end position="271"/>
    </location>
</feature>
<sequence length="317" mass="35792">MGKELFVTIESIVSLQGTLTIPAYDAATYPAILLIGGTGKGDRDGNVRGLPLRLYKDLADYFTSLGFATFRYDKRGTHKSEGNYYETGVTDLIDDGVACVRFLKEHPQIDPKRIVIVGHSEGALLAPAIYVRESVANLILLSGAAEPSKTLLSKQMKMAVKELEAASGFRGWLYRFLKLPQRMQKQNEAVMEKIQQSSKPVTRIKGVKVNAKWIREQFQYNVVEYLERVECPVLAITGDKDIQVPPEQARDIAEYAAGETEWHIIPNMNHILREVDKDHTMLGLMKEYKGLVNKGIQEELLNVMKEWLTKYNLPFKS</sequence>
<dbReference type="Proteomes" id="UP001372526">
    <property type="component" value="Unassembled WGS sequence"/>
</dbReference>
<dbReference type="InterPro" id="IPR022742">
    <property type="entry name" value="Hydrolase_4"/>
</dbReference>
<dbReference type="InterPro" id="IPR029058">
    <property type="entry name" value="AB_hydrolase_fold"/>
</dbReference>
<proteinExistence type="predicted"/>
<dbReference type="PANTHER" id="PTHR43265">
    <property type="entry name" value="ESTERASE ESTD"/>
    <property type="match status" value="1"/>
</dbReference>
<gene>
    <name evidence="2" type="ORF">WAZ07_18945</name>
</gene>
<evidence type="ECO:0000313" key="3">
    <source>
        <dbReference type="Proteomes" id="UP001372526"/>
    </source>
</evidence>
<protein>
    <submittedName>
        <fullName evidence="2">Alpha/beta fold hydrolase</fullName>
    </submittedName>
</protein>
<dbReference type="PANTHER" id="PTHR43265:SF1">
    <property type="entry name" value="ESTERASE ESTD"/>
    <property type="match status" value="1"/>
</dbReference>
<organism evidence="2 3">
    <name type="scientific">Bacillus bruguierae</name>
    <dbReference type="NCBI Taxonomy" id="3127667"/>
    <lineage>
        <taxon>Bacteria</taxon>
        <taxon>Bacillati</taxon>
        <taxon>Bacillota</taxon>
        <taxon>Bacilli</taxon>
        <taxon>Bacillales</taxon>
        <taxon>Bacillaceae</taxon>
        <taxon>Bacillus</taxon>
    </lineage>
</organism>
<keyword evidence="3" id="KW-1185">Reference proteome</keyword>
<keyword evidence="2" id="KW-0378">Hydrolase</keyword>
<dbReference type="PROSITE" id="PS01078">
    <property type="entry name" value="MOCF_BIOSYNTHESIS_1"/>
    <property type="match status" value="1"/>
</dbReference>
<dbReference type="InterPro" id="IPR008284">
    <property type="entry name" value="MoCF_biosynth_CS"/>
</dbReference>
<name>A0ABU8FKU6_9BACI</name>
<dbReference type="SUPFAM" id="SSF53474">
    <property type="entry name" value="alpha/beta-Hydrolases"/>
    <property type="match status" value="1"/>
</dbReference>
<evidence type="ECO:0000259" key="1">
    <source>
        <dbReference type="Pfam" id="PF12146"/>
    </source>
</evidence>
<dbReference type="RefSeq" id="WP_336473670.1">
    <property type="nucleotide sequence ID" value="NZ_JBAWSX010000013.1"/>
</dbReference>
<dbReference type="Gene3D" id="3.40.50.1820">
    <property type="entry name" value="alpha/beta hydrolase"/>
    <property type="match status" value="1"/>
</dbReference>
<dbReference type="GO" id="GO:0016787">
    <property type="term" value="F:hydrolase activity"/>
    <property type="evidence" value="ECO:0007669"/>
    <property type="project" value="UniProtKB-KW"/>
</dbReference>
<accession>A0ABU8FKU6</accession>
<evidence type="ECO:0000313" key="2">
    <source>
        <dbReference type="EMBL" id="MEI4803309.1"/>
    </source>
</evidence>
<dbReference type="EMBL" id="JBAWSX010000013">
    <property type="protein sequence ID" value="MEI4803309.1"/>
    <property type="molecule type" value="Genomic_DNA"/>
</dbReference>